<evidence type="ECO:0000256" key="7">
    <source>
        <dbReference type="HAMAP-Rule" id="MF_00208"/>
    </source>
</evidence>
<comment type="PTM">
    <text evidence="7">Carboxylation is probably crucial for Mg(2+) binding and, consequently, for the gamma-phosphate positioning of ATP.</text>
</comment>
<dbReference type="Gene3D" id="3.90.190.20">
    <property type="entry name" value="Mur ligase, C-terminal domain"/>
    <property type="match status" value="1"/>
</dbReference>
<feature type="binding site" evidence="7">
    <location>
        <position position="193"/>
    </location>
    <ligand>
        <name>UDP-N-acetyl-alpha-D-muramoyl-L-alanyl-D-glutamate</name>
        <dbReference type="ChEBI" id="CHEBI:83900"/>
    </ligand>
</feature>
<dbReference type="SUPFAM" id="SSF53244">
    <property type="entry name" value="MurD-like peptide ligases, peptide-binding domain"/>
    <property type="match status" value="1"/>
</dbReference>
<keyword evidence="2 7" id="KW-0436">Ligase</keyword>
<feature type="domain" description="Mur ligase C-terminal" evidence="9">
    <location>
        <begin position="349"/>
        <end position="477"/>
    </location>
</feature>
<evidence type="ECO:0000259" key="9">
    <source>
        <dbReference type="Pfam" id="PF02875"/>
    </source>
</evidence>
<comment type="cofactor">
    <cofactor evidence="7">
        <name>Mg(2+)</name>
        <dbReference type="ChEBI" id="CHEBI:18420"/>
    </cofactor>
</comment>
<feature type="binding site" evidence="7">
    <location>
        <begin position="423"/>
        <end position="426"/>
    </location>
    <ligand>
        <name>meso-2,6-diaminopimelate</name>
        <dbReference type="ChEBI" id="CHEBI:57791"/>
    </ligand>
</feature>
<dbReference type="GO" id="GO:0009252">
    <property type="term" value="P:peptidoglycan biosynthetic process"/>
    <property type="evidence" value="ECO:0007669"/>
    <property type="project" value="UniProtKB-UniRule"/>
</dbReference>
<evidence type="ECO:0000256" key="3">
    <source>
        <dbReference type="ARBA" id="ARBA00022618"/>
    </source>
</evidence>
<dbReference type="GO" id="GO:0005524">
    <property type="term" value="F:ATP binding"/>
    <property type="evidence" value="ECO:0007669"/>
    <property type="project" value="UniProtKB-UniRule"/>
</dbReference>
<comment type="subcellular location">
    <subcellularLocation>
        <location evidence="7 8">Cytoplasm</location>
    </subcellularLocation>
</comment>
<dbReference type="InterPro" id="IPR004101">
    <property type="entry name" value="Mur_ligase_C"/>
</dbReference>
<dbReference type="Pfam" id="PF08245">
    <property type="entry name" value="Mur_ligase_M"/>
    <property type="match status" value="1"/>
</dbReference>
<feature type="binding site" evidence="7">
    <location>
        <position position="399"/>
    </location>
    <ligand>
        <name>meso-2,6-diaminopimelate</name>
        <dbReference type="ChEBI" id="CHEBI:57791"/>
    </ligand>
</feature>
<dbReference type="EC" id="6.3.2.13" evidence="7"/>
<keyword evidence="3 7" id="KW-0132">Cell division</keyword>
<dbReference type="Proteomes" id="UP000245133">
    <property type="component" value="Unassembled WGS sequence"/>
</dbReference>
<keyword evidence="7" id="KW-0460">Magnesium</keyword>
<keyword evidence="4 7" id="KW-0547">Nucleotide-binding</keyword>
<feature type="binding site" evidence="7">
    <location>
        <begin position="158"/>
        <end position="159"/>
    </location>
    <ligand>
        <name>UDP-N-acetyl-alpha-D-muramoyl-L-alanyl-D-glutamate</name>
        <dbReference type="ChEBI" id="CHEBI:83900"/>
    </ligand>
</feature>
<comment type="similarity">
    <text evidence="1 7">Belongs to the MurCDEF family. MurE subfamily.</text>
</comment>
<dbReference type="InterPro" id="IPR013221">
    <property type="entry name" value="Mur_ligase_cen"/>
</dbReference>
<evidence type="ECO:0000256" key="1">
    <source>
        <dbReference type="ARBA" id="ARBA00005898"/>
    </source>
</evidence>
<feature type="binding site" evidence="7">
    <location>
        <begin position="116"/>
        <end position="122"/>
    </location>
    <ligand>
        <name>ATP</name>
        <dbReference type="ChEBI" id="CHEBI:30616"/>
    </ligand>
</feature>
<keyword evidence="7 8" id="KW-0573">Peptidoglycan synthesis</keyword>
<keyword evidence="7 8" id="KW-0133">Cell shape</keyword>
<protein>
    <recommendedName>
        <fullName evidence="7">UDP-N-acetylmuramoyl-L-alanyl-D-glutamate--2,6-diaminopimelate ligase</fullName>
        <ecNumber evidence="7">6.3.2.13</ecNumber>
    </recommendedName>
    <alternativeName>
        <fullName evidence="7">Meso-A2pm-adding enzyme</fullName>
    </alternativeName>
    <alternativeName>
        <fullName evidence="7">Meso-diaminopimelate-adding enzyme</fullName>
    </alternativeName>
    <alternativeName>
        <fullName evidence="7">UDP-MurNAc-L-Ala-D-Glu:meso-diaminopimelate ligase</fullName>
    </alternativeName>
    <alternativeName>
        <fullName evidence="7">UDP-MurNAc-tripeptide synthetase</fullName>
    </alternativeName>
    <alternativeName>
        <fullName evidence="7">UDP-N-acetylmuramyl-tripeptide synthetase</fullName>
    </alternativeName>
</protein>
<dbReference type="GO" id="GO:0071555">
    <property type="term" value="P:cell wall organization"/>
    <property type="evidence" value="ECO:0007669"/>
    <property type="project" value="UniProtKB-KW"/>
</dbReference>
<keyword evidence="7 8" id="KW-0961">Cell wall biogenesis/degradation</keyword>
<evidence type="ECO:0000313" key="11">
    <source>
        <dbReference type="EMBL" id="GBF49149.1"/>
    </source>
</evidence>
<dbReference type="OrthoDB" id="9800958at2"/>
<feature type="domain" description="Mur ligase central" evidence="10">
    <location>
        <begin position="114"/>
        <end position="325"/>
    </location>
</feature>
<feature type="binding site" evidence="7">
    <location>
        <position position="475"/>
    </location>
    <ligand>
        <name>meso-2,6-diaminopimelate</name>
        <dbReference type="ChEBI" id="CHEBI:57791"/>
    </ligand>
</feature>
<comment type="pathway">
    <text evidence="7 8">Cell wall biogenesis; peptidoglycan biosynthesis.</text>
</comment>
<organism evidence="11 12">
    <name type="scientific">Leptospira ryugenii</name>
    <dbReference type="NCBI Taxonomy" id="1917863"/>
    <lineage>
        <taxon>Bacteria</taxon>
        <taxon>Pseudomonadati</taxon>
        <taxon>Spirochaetota</taxon>
        <taxon>Spirochaetia</taxon>
        <taxon>Leptospirales</taxon>
        <taxon>Leptospiraceae</taxon>
        <taxon>Leptospira</taxon>
    </lineage>
</organism>
<evidence type="ECO:0000256" key="4">
    <source>
        <dbReference type="ARBA" id="ARBA00022741"/>
    </source>
</evidence>
<evidence type="ECO:0000313" key="12">
    <source>
        <dbReference type="Proteomes" id="UP000245133"/>
    </source>
</evidence>
<dbReference type="HAMAP" id="MF_00208">
    <property type="entry name" value="MurE"/>
    <property type="match status" value="1"/>
</dbReference>
<dbReference type="RefSeq" id="WP_108973665.1">
    <property type="nucleotide sequence ID" value="NZ_BFBB01000002.1"/>
</dbReference>
<dbReference type="GO" id="GO:0008765">
    <property type="term" value="F:UDP-N-acetylmuramoylalanyl-D-glutamate-2,6-diaminopimelate ligase activity"/>
    <property type="evidence" value="ECO:0007669"/>
    <property type="project" value="UniProtKB-UniRule"/>
</dbReference>
<dbReference type="Gene3D" id="3.40.1190.10">
    <property type="entry name" value="Mur-like, catalytic domain"/>
    <property type="match status" value="1"/>
</dbReference>
<keyword evidence="6 7" id="KW-0131">Cell cycle</keyword>
<feature type="short sequence motif" description="Meso-diaminopimelate recognition motif" evidence="7">
    <location>
        <begin position="423"/>
        <end position="426"/>
    </location>
</feature>
<dbReference type="InterPro" id="IPR036565">
    <property type="entry name" value="Mur-like_cat_sf"/>
</dbReference>
<name>A0A2P2DWY5_9LEPT</name>
<gene>
    <name evidence="7 11" type="primary">murE</name>
    <name evidence="11" type="ORF">LPTSP4_06590</name>
</gene>
<evidence type="ECO:0000256" key="2">
    <source>
        <dbReference type="ARBA" id="ARBA00022598"/>
    </source>
</evidence>
<sequence>MKVIDIIKKLPEIRITKNETDSEIGYVHSDTRRVSAGDIFVFPEGQNARYPEFLGQLKEKNVKAILLGPGQLKLIDKTQFDLILETDAYLGDVYGKLAHLLAGQPSKRLKVVGITGTNGKTSLTYILYHIASELGKKCGLIGTVQIRFGSEIRESSYTTPDASSLNLLLKEMADQKIEYVFMEMSSHGLKLGRTSGIEVQAVGFTNLTQDHLDFHGTMEDYLMSKFKIFQLLESSSQINKFGILACDVPGGAEMMETIKQNQIKSPIFLLGSSGEYNFSHVKLSLFRSEFRLHKKEKNLPFIEVRKAHTNLLGNFNVFNVSMASFIALELGFPWEEILKIIQTLPTVPGRFQVVPDPKEERIAVVDYAHTPDALENVLKSCKDLNPRQLICLFGCGGDRDRTKRPQMGKIAEQYADYVVLTSDNPRTEDPLSILMEIESGFSRGFKRFETIADRRQAIQRSIQMLEKDGILLVCGKGHETYQIIGKEKLHFVDHEEVDLAFNERSG</sequence>
<dbReference type="GO" id="GO:0051301">
    <property type="term" value="P:cell division"/>
    <property type="evidence" value="ECO:0007669"/>
    <property type="project" value="UniProtKB-KW"/>
</dbReference>
<dbReference type="PANTHER" id="PTHR23135">
    <property type="entry name" value="MUR LIGASE FAMILY MEMBER"/>
    <property type="match status" value="1"/>
</dbReference>
<keyword evidence="5 7" id="KW-0067">ATP-binding</keyword>
<dbReference type="AlphaFoldDB" id="A0A2P2DWY5"/>
<feature type="binding site" evidence="7">
    <location>
        <position position="185"/>
    </location>
    <ligand>
        <name>UDP-N-acetyl-alpha-D-muramoyl-L-alanyl-D-glutamate</name>
        <dbReference type="ChEBI" id="CHEBI:83900"/>
    </ligand>
</feature>
<dbReference type="UniPathway" id="UPA00219"/>
<feature type="modified residue" description="N6-carboxylysine" evidence="7">
    <location>
        <position position="225"/>
    </location>
</feature>
<evidence type="ECO:0000256" key="8">
    <source>
        <dbReference type="RuleBase" id="RU004135"/>
    </source>
</evidence>
<dbReference type="EMBL" id="BFBB01000002">
    <property type="protein sequence ID" value="GBF49149.1"/>
    <property type="molecule type" value="Genomic_DNA"/>
</dbReference>
<dbReference type="InterPro" id="IPR005761">
    <property type="entry name" value="UDP-N-AcMur-Glu-dNH2Pim_ligase"/>
</dbReference>
<keyword evidence="7" id="KW-0963">Cytoplasm</keyword>
<accession>A0A2P2DWY5</accession>
<evidence type="ECO:0000256" key="5">
    <source>
        <dbReference type="ARBA" id="ARBA00022840"/>
    </source>
</evidence>
<dbReference type="NCBIfam" id="TIGR01085">
    <property type="entry name" value="murE"/>
    <property type="match status" value="1"/>
</dbReference>
<comment type="function">
    <text evidence="7">Catalyzes the addition of meso-diaminopimelic acid to the nucleotide precursor UDP-N-acetylmuramoyl-L-alanyl-D-glutamate (UMAG) in the biosynthesis of bacterial cell-wall peptidoglycan.</text>
</comment>
<comment type="catalytic activity">
    <reaction evidence="7">
        <text>UDP-N-acetyl-alpha-D-muramoyl-L-alanyl-D-glutamate + meso-2,6-diaminopimelate + ATP = UDP-N-acetyl-alpha-D-muramoyl-L-alanyl-gamma-D-glutamyl-meso-2,6-diaminopimelate + ADP + phosphate + H(+)</text>
        <dbReference type="Rhea" id="RHEA:23676"/>
        <dbReference type="ChEBI" id="CHEBI:15378"/>
        <dbReference type="ChEBI" id="CHEBI:30616"/>
        <dbReference type="ChEBI" id="CHEBI:43474"/>
        <dbReference type="ChEBI" id="CHEBI:57791"/>
        <dbReference type="ChEBI" id="CHEBI:83900"/>
        <dbReference type="ChEBI" id="CHEBI:83905"/>
        <dbReference type="ChEBI" id="CHEBI:456216"/>
        <dbReference type="EC" id="6.3.2.13"/>
    </reaction>
</comment>
<dbReference type="GO" id="GO:0008360">
    <property type="term" value="P:regulation of cell shape"/>
    <property type="evidence" value="ECO:0007669"/>
    <property type="project" value="UniProtKB-KW"/>
</dbReference>
<feature type="binding site" evidence="7">
    <location>
        <position position="31"/>
    </location>
    <ligand>
        <name>UDP-N-acetyl-alpha-D-muramoyl-L-alanyl-D-glutamate</name>
        <dbReference type="ChEBI" id="CHEBI:83900"/>
    </ligand>
</feature>
<dbReference type="InterPro" id="IPR036615">
    <property type="entry name" value="Mur_ligase_C_dom_sf"/>
</dbReference>
<dbReference type="SUPFAM" id="SSF53623">
    <property type="entry name" value="MurD-like peptide ligases, catalytic domain"/>
    <property type="match status" value="1"/>
</dbReference>
<dbReference type="PANTHER" id="PTHR23135:SF4">
    <property type="entry name" value="UDP-N-ACETYLMURAMOYL-L-ALANYL-D-GLUTAMATE--2,6-DIAMINOPIMELATE LIGASE MURE HOMOLOG, CHLOROPLASTIC"/>
    <property type="match status" value="1"/>
</dbReference>
<evidence type="ECO:0000256" key="6">
    <source>
        <dbReference type="ARBA" id="ARBA00023306"/>
    </source>
</evidence>
<keyword evidence="12" id="KW-1185">Reference proteome</keyword>
<dbReference type="Pfam" id="PF02875">
    <property type="entry name" value="Mur_ligase_C"/>
    <property type="match status" value="1"/>
</dbReference>
<dbReference type="GO" id="GO:0000287">
    <property type="term" value="F:magnesium ion binding"/>
    <property type="evidence" value="ECO:0007669"/>
    <property type="project" value="UniProtKB-UniRule"/>
</dbReference>
<dbReference type="GO" id="GO:0005737">
    <property type="term" value="C:cytoplasm"/>
    <property type="evidence" value="ECO:0007669"/>
    <property type="project" value="UniProtKB-SubCell"/>
</dbReference>
<feature type="binding site" evidence="7">
    <location>
        <position position="479"/>
    </location>
    <ligand>
        <name>meso-2,6-diaminopimelate</name>
        <dbReference type="ChEBI" id="CHEBI:57791"/>
    </ligand>
</feature>
<dbReference type="NCBIfam" id="NF001126">
    <property type="entry name" value="PRK00139.1-4"/>
    <property type="match status" value="1"/>
</dbReference>
<reference evidence="11 12" key="1">
    <citation type="submission" date="2018-02" db="EMBL/GenBank/DDBJ databases">
        <title>Novel Leptospira species isolated from soil and water in Japan.</title>
        <authorList>
            <person name="Nakao R."/>
            <person name="Masuzawa T."/>
        </authorList>
    </citation>
    <scope>NUCLEOTIDE SEQUENCE [LARGE SCALE GENOMIC DNA]</scope>
    <source>
        <strain evidence="11 12">YH101</strain>
    </source>
</reference>
<comment type="caution">
    <text evidence="11">The sequence shown here is derived from an EMBL/GenBank/DDBJ whole genome shotgun (WGS) entry which is preliminary data.</text>
</comment>
<evidence type="ECO:0000259" key="10">
    <source>
        <dbReference type="Pfam" id="PF08245"/>
    </source>
</evidence>
<comment type="caution">
    <text evidence="7">Lacks conserved residue(s) required for the propagation of feature annotation.</text>
</comment>
<proteinExistence type="inferred from homology"/>